<proteinExistence type="predicted"/>
<feature type="non-terminal residue" evidence="1">
    <location>
        <position position="81"/>
    </location>
</feature>
<evidence type="ECO:0000313" key="2">
    <source>
        <dbReference type="Proteomes" id="UP000546126"/>
    </source>
</evidence>
<comment type="caution">
    <text evidence="1">The sequence shown here is derived from an EMBL/GenBank/DDBJ whole genome shotgun (WGS) entry which is preliminary data.</text>
</comment>
<protein>
    <submittedName>
        <fullName evidence="1">Uncharacterized protein</fullName>
    </submittedName>
</protein>
<sequence>MNREVTVVTPCQHCGAPIEQRRGRGRPKAYCPEGDCQAAAQRERELRRATPGREGALARAEQLYERMESGLAAAIEPLAHA</sequence>
<keyword evidence="2" id="KW-1185">Reference proteome</keyword>
<name>A0A7Y6IZT7_9ACTN</name>
<reference evidence="1 2" key="1">
    <citation type="submission" date="2020-06" db="EMBL/GenBank/DDBJ databases">
        <authorList>
            <person name="Chanama M."/>
        </authorList>
    </citation>
    <scope>NUCLEOTIDE SEQUENCE [LARGE SCALE GENOMIC DNA]</scope>
    <source>
        <strain evidence="1 2">TBRC6557</strain>
    </source>
</reference>
<accession>A0A7Y6IZT7</accession>
<dbReference type="Proteomes" id="UP000546126">
    <property type="component" value="Unassembled WGS sequence"/>
</dbReference>
<dbReference type="EMBL" id="JABWGO010000057">
    <property type="protein sequence ID" value="NUW47091.1"/>
    <property type="molecule type" value="Genomic_DNA"/>
</dbReference>
<evidence type="ECO:0000313" key="1">
    <source>
        <dbReference type="EMBL" id="NUW47091.1"/>
    </source>
</evidence>
<dbReference type="AlphaFoldDB" id="A0A7Y6IZT7"/>
<organism evidence="1 2">
    <name type="scientific">Nonomuraea rhodomycinica</name>
    <dbReference type="NCBI Taxonomy" id="1712872"/>
    <lineage>
        <taxon>Bacteria</taxon>
        <taxon>Bacillati</taxon>
        <taxon>Actinomycetota</taxon>
        <taxon>Actinomycetes</taxon>
        <taxon>Streptosporangiales</taxon>
        <taxon>Streptosporangiaceae</taxon>
        <taxon>Nonomuraea</taxon>
    </lineage>
</organism>
<gene>
    <name evidence="1" type="ORF">HT134_44380</name>
</gene>